<protein>
    <recommendedName>
        <fullName evidence="4">PD-(D/E)XK endonuclease-like domain-containing protein</fullName>
    </recommendedName>
</protein>
<gene>
    <name evidence="5" type="ORF">E6Q54_17305</name>
</gene>
<keyword evidence="3" id="KW-0234">DNA repair</keyword>
<dbReference type="GO" id="GO:0004386">
    <property type="term" value="F:helicase activity"/>
    <property type="evidence" value="ECO:0007669"/>
    <property type="project" value="UniProtKB-KW"/>
</dbReference>
<dbReference type="GO" id="GO:0006281">
    <property type="term" value="P:DNA repair"/>
    <property type="evidence" value="ECO:0007669"/>
    <property type="project" value="UniProtKB-KW"/>
</dbReference>
<accession>A0A5C7XU03</accession>
<evidence type="ECO:0000256" key="3">
    <source>
        <dbReference type="ARBA" id="ARBA00023204"/>
    </source>
</evidence>
<evidence type="ECO:0000256" key="1">
    <source>
        <dbReference type="ARBA" id="ARBA00022763"/>
    </source>
</evidence>
<evidence type="ECO:0000313" key="6">
    <source>
        <dbReference type="Proteomes" id="UP000321797"/>
    </source>
</evidence>
<reference evidence="5 6" key="1">
    <citation type="submission" date="2018-09" db="EMBL/GenBank/DDBJ databases">
        <title>Metagenome Assembled Genomes from an Advanced Water Purification Facility.</title>
        <authorList>
            <person name="Stamps B.W."/>
            <person name="Spear J.R."/>
        </authorList>
    </citation>
    <scope>NUCLEOTIDE SEQUENCE [LARGE SCALE GENOMIC DNA]</scope>
    <source>
        <strain evidence="5">Bin_29_2</strain>
    </source>
</reference>
<evidence type="ECO:0000259" key="4">
    <source>
        <dbReference type="Pfam" id="PF12705"/>
    </source>
</evidence>
<dbReference type="Proteomes" id="UP000321797">
    <property type="component" value="Unassembled WGS sequence"/>
</dbReference>
<keyword evidence="2" id="KW-0378">Hydrolase</keyword>
<organism evidence="5 6">
    <name type="scientific">Mycolicibacter arupensis</name>
    <dbReference type="NCBI Taxonomy" id="342002"/>
    <lineage>
        <taxon>Bacteria</taxon>
        <taxon>Bacillati</taxon>
        <taxon>Actinomycetota</taxon>
        <taxon>Actinomycetes</taxon>
        <taxon>Mycobacteriales</taxon>
        <taxon>Mycobacteriaceae</taxon>
        <taxon>Mycolicibacter</taxon>
    </lineage>
</organism>
<keyword evidence="2" id="KW-0547">Nucleotide-binding</keyword>
<dbReference type="Pfam" id="PF12705">
    <property type="entry name" value="PDDEXK_1"/>
    <property type="match status" value="1"/>
</dbReference>
<evidence type="ECO:0000313" key="5">
    <source>
        <dbReference type="EMBL" id="TXI52901.1"/>
    </source>
</evidence>
<dbReference type="InterPro" id="IPR038726">
    <property type="entry name" value="PDDEXK_AddAB-type"/>
</dbReference>
<keyword evidence="2" id="KW-0347">Helicase</keyword>
<keyword evidence="2" id="KW-0067">ATP-binding</keyword>
<comment type="caution">
    <text evidence="5">The sequence shown here is derived from an EMBL/GenBank/DDBJ whole genome shotgun (WGS) entry which is preliminary data.</text>
</comment>
<dbReference type="EMBL" id="SSGD01000117">
    <property type="protein sequence ID" value="TXI52901.1"/>
    <property type="molecule type" value="Genomic_DNA"/>
</dbReference>
<evidence type="ECO:0000256" key="2">
    <source>
        <dbReference type="ARBA" id="ARBA00022806"/>
    </source>
</evidence>
<feature type="domain" description="PD-(D/E)XK endonuclease-like" evidence="4">
    <location>
        <begin position="38"/>
        <end position="86"/>
    </location>
</feature>
<name>A0A5C7XU03_9MYCO</name>
<proteinExistence type="predicted"/>
<sequence length="212" mass="23670">MELRAHVAAYVLACREARITAIPAYIERIIYNPYTGAAGRIDRISMLEDGSLVVLDVKTCKDVKKSILGFGVQLAQYATATHMLSEDGTCWEAPPPMNQELAVVAHIPSDANVEDGVPCELVDIDLTKAIDAMMSSVDARAKRSGKRHMLRGTRHRAVSHGSLPSVENEVWGYVQGATTREHLEAIFIHYRADWEPRFTEWGMHRMRQLGII</sequence>
<dbReference type="AlphaFoldDB" id="A0A5C7XU03"/>
<keyword evidence="1" id="KW-0227">DNA damage</keyword>